<protein>
    <submittedName>
        <fullName evidence="1">Putative mitochondrial genome maintenance exonuclease 1</fullName>
    </submittedName>
</protein>
<dbReference type="GO" id="GO:0008297">
    <property type="term" value="F:single-stranded DNA exodeoxyribonuclease activity"/>
    <property type="evidence" value="ECO:0007669"/>
    <property type="project" value="TreeGrafter"/>
</dbReference>
<feature type="non-terminal residue" evidence="1">
    <location>
        <position position="323"/>
    </location>
</feature>
<dbReference type="GO" id="GO:0006264">
    <property type="term" value="P:mitochondrial DNA replication"/>
    <property type="evidence" value="ECO:0007669"/>
    <property type="project" value="TreeGrafter"/>
</dbReference>
<dbReference type="HAMAP" id="MF_03030">
    <property type="entry name" value="MGME1"/>
    <property type="match status" value="1"/>
</dbReference>
<organism evidence="1">
    <name type="scientific">Tabanus bromius</name>
    <name type="common">Band-eyed brown horse fly</name>
    <dbReference type="NCBI Taxonomy" id="304241"/>
    <lineage>
        <taxon>Eukaryota</taxon>
        <taxon>Metazoa</taxon>
        <taxon>Ecdysozoa</taxon>
        <taxon>Arthropoda</taxon>
        <taxon>Hexapoda</taxon>
        <taxon>Insecta</taxon>
        <taxon>Pterygota</taxon>
        <taxon>Neoptera</taxon>
        <taxon>Endopterygota</taxon>
        <taxon>Diptera</taxon>
        <taxon>Brachycera</taxon>
        <taxon>Tabanomorpha</taxon>
        <taxon>Tabanoidea</taxon>
        <taxon>Tabanidae</taxon>
        <taxon>Tabanus</taxon>
    </lineage>
</organism>
<evidence type="ECO:0000313" key="1">
    <source>
        <dbReference type="EMBL" id="JAI14846.1"/>
    </source>
</evidence>
<keyword evidence="1" id="KW-0378">Hydrolase</keyword>
<dbReference type="Gene3D" id="3.90.320.10">
    <property type="match status" value="1"/>
</dbReference>
<reference evidence="1" key="1">
    <citation type="journal article" date="2015" name="Insect Biochem. Mol. Biol.">
        <title>An insight into the sialome of the horse fly, Tabanus bromius.</title>
        <authorList>
            <person name="Ribeiro J.M."/>
            <person name="Kazimirova M."/>
            <person name="Takac P."/>
            <person name="Andersen J.F."/>
            <person name="Francischetti I.M."/>
        </authorList>
    </citation>
    <scope>NUCLEOTIDE SEQUENCE</scope>
</reference>
<feature type="non-terminal residue" evidence="1">
    <location>
        <position position="1"/>
    </location>
</feature>
<dbReference type="InterPro" id="IPR011604">
    <property type="entry name" value="PDDEXK-like_dom_sf"/>
</dbReference>
<dbReference type="AlphaFoldDB" id="A0A0K8TL19"/>
<name>A0A0K8TL19_TABBR</name>
<dbReference type="EMBL" id="GDAI01002757">
    <property type="protein sequence ID" value="JAI14846.1"/>
    <property type="molecule type" value="mRNA"/>
</dbReference>
<dbReference type="PANTHER" id="PTHR31340:SF5">
    <property type="entry name" value="MITOCHONDRIAL GENOME MAINTENANCE EXONUCLEASE 1"/>
    <property type="match status" value="1"/>
</dbReference>
<dbReference type="PANTHER" id="PTHR31340">
    <property type="entry name" value="MITOCHONDRIAL GENOME MAINTENANCE EXONUCLEASE 1"/>
    <property type="match status" value="1"/>
</dbReference>
<keyword evidence="1" id="KW-0540">Nuclease</keyword>
<accession>A0A0K8TL19</accession>
<dbReference type="GO" id="GO:0005739">
    <property type="term" value="C:mitochondrion"/>
    <property type="evidence" value="ECO:0007669"/>
    <property type="project" value="TreeGrafter"/>
</dbReference>
<keyword evidence="1" id="KW-0269">Exonuclease</keyword>
<proteinExistence type="evidence at transcript level"/>
<sequence length="323" mass="37096">IIRGKCTILVRNFSAKSKNVELIKNLNFENKSLYGPVIKQKKRKVKGGKVKNAVNVTNPNESPRSSEMFWLAGGSQDLRFEENSAEIEVSTPNFNSIPFHEEDLEKITKFPFRYEANYNLFDSKMPNYNTKLPSVGKILAATMPETSREALIKWKLTQIEKLGEVGFKELEKSHLTKGKLMHNTIDEYLTTGAEPTKESEVYKLWESVRNVLKDFRSKENHPEVQVEHPVLKYCGIADCVSLGKSNISVLEFKKSDRIKNDIHQTYDAPVQLCAYTGALNFNRMYSQTIRNGFVIVGYSNGSPANVYELSEFDMKKYWRIWLQ</sequence>